<reference evidence="2" key="3">
    <citation type="submission" date="2019-07" db="EMBL/GenBank/DDBJ databases">
        <authorList>
            <person name="Ashton P.M."/>
            <person name="Dallman T."/>
            <person name="Nair S."/>
            <person name="De Pinna E."/>
            <person name="Peters T."/>
            <person name="Grant K."/>
        </authorList>
    </citation>
    <scope>NUCLEOTIDE SEQUENCE</scope>
    <source>
        <strain evidence="2">481463</strain>
    </source>
</reference>
<evidence type="ECO:0000313" key="26">
    <source>
        <dbReference type="Proteomes" id="UP000230639"/>
    </source>
</evidence>
<dbReference type="EMBL" id="CP023345">
    <property type="protein sequence ID" value="ATW55249.1"/>
    <property type="molecule type" value="Genomic_DNA"/>
</dbReference>
<evidence type="ECO:0000313" key="15">
    <source>
        <dbReference type="EMBL" id="HAB4721690.1"/>
    </source>
</evidence>
<evidence type="ECO:0000313" key="18">
    <source>
        <dbReference type="EMBL" id="HAB5330518.1"/>
    </source>
</evidence>
<dbReference type="EMBL" id="DAAHJH010000041">
    <property type="protein sequence ID" value="HAB6341974.1"/>
    <property type="molecule type" value="Genomic_DNA"/>
</dbReference>
<evidence type="ECO:0000313" key="14">
    <source>
        <dbReference type="EMBL" id="HAB4674556.1"/>
    </source>
</evidence>
<dbReference type="EMBL" id="DAAGNY010000029">
    <property type="protein sequence ID" value="HAB3844341.1"/>
    <property type="molecule type" value="Genomic_DNA"/>
</dbReference>
<reference evidence="3" key="4">
    <citation type="submission" date="2019-10" db="EMBL/GenBank/DDBJ databases">
        <authorList>
            <consortium name="NCBI Pathogen Detection Project"/>
        </authorList>
    </citation>
    <scope>NUCLEOTIDE SEQUENCE</scope>
    <source>
        <strain evidence="22">11-3796</strain>
        <strain evidence="3">Salmonella enterica</strain>
    </source>
</reference>
<dbReference type="EMBL" id="DAAHAQ010000083">
    <property type="protein sequence ID" value="HAB5330518.1"/>
    <property type="molecule type" value="Genomic_DNA"/>
</dbReference>
<protein>
    <submittedName>
        <fullName evidence="2">2OG-Fe dioxygenase family protein</fullName>
    </submittedName>
</protein>
<evidence type="ECO:0000313" key="22">
    <source>
        <dbReference type="EMBL" id="HAC6771301.1"/>
    </source>
</evidence>
<sequence length="245" mass="27881">MNMTDEVNTAKYTDMASDLTDKFYITGNVDEAFSNTITRTTAWRNFAKSWFDLQQDGYMADGGTYRSRRYAEFLVDPARQSVEVQPQVPYRQSKALNYLNGDVDRHYLSIAPETISNEAFCHILLECARILAVKHPETLWRARIFQNRISAQRREPGSPTPEGIHRDGADYVLTILSDRQSVVGGESSMYSADGNTRLSSMLMRDPGDFILLDDRQTMHGVTNIECEKQADTGYRDVMVVMYTAE</sequence>
<dbReference type="Gene3D" id="2.60.120.620">
    <property type="entry name" value="q2cbj1_9rhob like domain"/>
    <property type="match status" value="1"/>
</dbReference>
<dbReference type="AlphaFoldDB" id="A0A2I5HI46"/>
<dbReference type="EMBL" id="DAAQXJ010000083">
    <property type="protein sequence ID" value="HAE1266051.1"/>
    <property type="molecule type" value="Genomic_DNA"/>
</dbReference>
<dbReference type="EMBL" id="DAAHCF010000085">
    <property type="protein sequence ID" value="HAB5479186.1"/>
    <property type="molecule type" value="Genomic_DNA"/>
</dbReference>
<dbReference type="EMBL" id="DAAGOZ010000036">
    <property type="protein sequence ID" value="HAB3966406.1"/>
    <property type="molecule type" value="Genomic_DNA"/>
</dbReference>
<evidence type="ECO:0000313" key="25">
    <source>
        <dbReference type="EMBL" id="HAE1597207.1"/>
    </source>
</evidence>
<gene>
    <name evidence="1" type="ORF">CNQ75_12400</name>
    <name evidence="2" type="ORF">FNI27_22185</name>
    <name evidence="22" type="ORF">G0D72_19905</name>
    <name evidence="23" type="ORF">G2916_16235</name>
    <name evidence="25" type="ORF">G2997_21790</name>
    <name evidence="24" type="ORF">G3A00_20855</name>
    <name evidence="17" type="ORF">GB016_20805</name>
    <name evidence="5" type="ORF">GB034_17055</name>
    <name evidence="6" type="ORF">GB088_16605</name>
    <name evidence="19" type="ORF">GB236_14785</name>
    <name evidence="20" type="ORF">GB246_14700</name>
    <name evidence="8" type="ORF">GB337_19270</name>
    <name evidence="7" type="ORF">GB348_14035</name>
    <name evidence="21" type="ORF">GB480_24505</name>
    <name evidence="18" type="ORF">GBS30_12680</name>
    <name evidence="9" type="ORF">GBW00_20870</name>
    <name evidence="11" type="ORF">GBX19_16665</name>
    <name evidence="10" type="ORF">GBX62_20940</name>
    <name evidence="3" type="ORF">GBY11_19500</name>
    <name evidence="12" type="ORF">GBY15_12945</name>
    <name evidence="13" type="ORF">GBY49_17115</name>
    <name evidence="4" type="ORF">GBZ10_16140</name>
    <name evidence="14" type="ORF">GBZ12_11975</name>
    <name evidence="15" type="ORF">GBZ37_20210</name>
    <name evidence="16" type="ORF">GBZ41_16250</name>
</gene>
<dbReference type="EMBL" id="DAAQZP010000082">
    <property type="protein sequence ID" value="HAE1597207.1"/>
    <property type="molecule type" value="Genomic_DNA"/>
</dbReference>
<dbReference type="InterPro" id="IPR018724">
    <property type="entry name" value="2OG-Fe_dioxygenase"/>
</dbReference>
<reference evidence="1 26" key="1">
    <citation type="submission" date="2017-09" db="EMBL/GenBank/DDBJ databases">
        <title>Complete genome of Salmonella enterica subsp. diarizonae isolated from stool of a patient with bacterial enteropathy.</title>
        <authorList>
            <person name="Zhou J."/>
            <person name="Chen Q."/>
            <person name="Guo L."/>
            <person name="Fan J."/>
        </authorList>
    </citation>
    <scope>NUCLEOTIDE SEQUENCE [LARGE SCALE GENOMIC DNA]</scope>
    <source>
        <strain evidence="1 26">HZS154</strain>
    </source>
</reference>
<evidence type="ECO:0000313" key="5">
    <source>
        <dbReference type="EMBL" id="HAB1979717.1"/>
    </source>
</evidence>
<evidence type="ECO:0000313" key="1">
    <source>
        <dbReference type="EMBL" id="ATW55249.1"/>
    </source>
</evidence>
<dbReference type="EMBL" id="DAAMIJ010000059">
    <property type="protein sequence ID" value="HAC6771301.1"/>
    <property type="molecule type" value="Genomic_DNA"/>
</dbReference>
<dbReference type="EMBL" id="DAAGBA010000082">
    <property type="protein sequence ID" value="HAB2327077.1"/>
    <property type="molecule type" value="Genomic_DNA"/>
</dbReference>
<dbReference type="EMBL" id="DAAGVM010000081">
    <property type="protein sequence ID" value="HAB4725279.1"/>
    <property type="molecule type" value="Genomic_DNA"/>
</dbReference>
<dbReference type="EMBL" id="DAAFWY010000017">
    <property type="protein sequence ID" value="HAB1847946.1"/>
    <property type="molecule type" value="Genomic_DNA"/>
</dbReference>
<dbReference type="EMBL" id="DAAGVB010000029">
    <property type="protein sequence ID" value="HAB4674556.1"/>
    <property type="molecule type" value="Genomic_DNA"/>
</dbReference>
<evidence type="ECO:0000313" key="23">
    <source>
        <dbReference type="EMBL" id="HAE1266051.1"/>
    </source>
</evidence>
<dbReference type="EMBL" id="DAAGVL010000035">
    <property type="protein sequence ID" value="HAB4721690.1"/>
    <property type="molecule type" value="Genomic_DNA"/>
</dbReference>
<dbReference type="EMBL" id="DAAFXY010000047">
    <property type="protein sequence ID" value="HAB1979717.1"/>
    <property type="molecule type" value="Genomic_DNA"/>
</dbReference>
<proteinExistence type="predicted"/>
<name>A0A2I5HI46_SALDZ</name>
<evidence type="ECO:0000313" key="17">
    <source>
        <dbReference type="EMBL" id="HAB5018907.1"/>
    </source>
</evidence>
<evidence type="ECO:0000313" key="8">
    <source>
        <dbReference type="EMBL" id="HAB2327077.1"/>
    </source>
</evidence>
<dbReference type="EMBL" id="AAIXUH010000029">
    <property type="protein sequence ID" value="ECJ2915623.1"/>
    <property type="molecule type" value="Genomic_DNA"/>
</dbReference>
<keyword evidence="2" id="KW-0560">Oxidoreductase</keyword>
<evidence type="ECO:0000313" key="24">
    <source>
        <dbReference type="EMBL" id="HAE1476334.1"/>
    </source>
</evidence>
<keyword evidence="2" id="KW-0223">Dioxygenase</keyword>
<evidence type="ECO:0000313" key="4">
    <source>
        <dbReference type="EMBL" id="HAB1847946.1"/>
    </source>
</evidence>
<evidence type="ECO:0000313" key="6">
    <source>
        <dbReference type="EMBL" id="HAB1992758.1"/>
    </source>
</evidence>
<dbReference type="Pfam" id="PF10014">
    <property type="entry name" value="2OG-Fe_Oxy_2"/>
    <property type="match status" value="1"/>
</dbReference>
<dbReference type="EMBL" id="DAAFZM010000016">
    <property type="protein sequence ID" value="HAB2185738.1"/>
    <property type="molecule type" value="Genomic_DNA"/>
</dbReference>
<evidence type="ECO:0000313" key="16">
    <source>
        <dbReference type="EMBL" id="HAB4725279.1"/>
    </source>
</evidence>
<evidence type="ECO:0000313" key="21">
    <source>
        <dbReference type="EMBL" id="HAB6341974.1"/>
    </source>
</evidence>
<dbReference type="RefSeq" id="WP_053510669.1">
    <property type="nucleotide sequence ID" value="NZ_CP011288.1"/>
</dbReference>
<evidence type="ECO:0000313" key="3">
    <source>
        <dbReference type="EMBL" id="HAB1777675.1"/>
    </source>
</evidence>
<dbReference type="EMBL" id="DAAGTE010000059">
    <property type="protein sequence ID" value="HAB4458042.1"/>
    <property type="molecule type" value="Genomic_DNA"/>
</dbReference>
<evidence type="ECO:0000313" key="11">
    <source>
        <dbReference type="EMBL" id="HAB3979169.1"/>
    </source>
</evidence>
<evidence type="ECO:0000313" key="20">
    <source>
        <dbReference type="EMBL" id="HAB5842023.1"/>
    </source>
</evidence>
<evidence type="ECO:0000313" key="13">
    <source>
        <dbReference type="EMBL" id="HAB4458042.1"/>
    </source>
</evidence>
<dbReference type="EMBL" id="DAAFWI010000039">
    <property type="protein sequence ID" value="HAB1777675.1"/>
    <property type="molecule type" value="Genomic_DNA"/>
</dbReference>
<evidence type="ECO:0000313" key="12">
    <source>
        <dbReference type="EMBL" id="HAB4100587.1"/>
    </source>
</evidence>
<accession>A0A2I5HI46</accession>
<evidence type="ECO:0000313" key="2">
    <source>
        <dbReference type="EMBL" id="ECJ2915623.1"/>
    </source>
</evidence>
<dbReference type="EMBL" id="DAAGXW010000033">
    <property type="protein sequence ID" value="HAB5018907.1"/>
    <property type="molecule type" value="Genomic_DNA"/>
</dbReference>
<dbReference type="EMBL" id="DAAGPC010000042">
    <property type="protein sequence ID" value="HAB3979169.1"/>
    <property type="molecule type" value="Genomic_DNA"/>
</dbReference>
<dbReference type="EMBL" id="DAAFYE010000034">
    <property type="protein sequence ID" value="HAB1992758.1"/>
    <property type="molecule type" value="Genomic_DNA"/>
</dbReference>
<reference evidence="3" key="2">
    <citation type="journal article" date="2018" name="Genome Biol.">
        <title>SKESA: strategic k-mer extension for scrupulous assemblies.</title>
        <authorList>
            <person name="Souvorov A."/>
            <person name="Agarwala R."/>
            <person name="Lipman D.J."/>
        </authorList>
    </citation>
    <scope>NUCLEOTIDE SEQUENCE</scope>
    <source>
        <strain evidence="22">11-3796</strain>
        <strain evidence="3">Salmonella enterica</strain>
    </source>
</reference>
<evidence type="ECO:0000313" key="9">
    <source>
        <dbReference type="EMBL" id="HAB3844341.1"/>
    </source>
</evidence>
<evidence type="ECO:0000313" key="7">
    <source>
        <dbReference type="EMBL" id="HAB2185738.1"/>
    </source>
</evidence>
<dbReference type="Proteomes" id="UP000230639">
    <property type="component" value="Chromosome"/>
</dbReference>
<organism evidence="1 26">
    <name type="scientific">Salmonella diarizonae</name>
    <dbReference type="NCBI Taxonomy" id="59204"/>
    <lineage>
        <taxon>Bacteria</taxon>
        <taxon>Pseudomonadati</taxon>
        <taxon>Pseudomonadota</taxon>
        <taxon>Gammaproteobacteria</taxon>
        <taxon>Enterobacterales</taxon>
        <taxon>Enterobacteriaceae</taxon>
        <taxon>Salmonella</taxon>
    </lineage>
</organism>
<dbReference type="GO" id="GO:0051213">
    <property type="term" value="F:dioxygenase activity"/>
    <property type="evidence" value="ECO:0007669"/>
    <property type="project" value="UniProtKB-KW"/>
</dbReference>
<evidence type="ECO:0000313" key="10">
    <source>
        <dbReference type="EMBL" id="HAB3966406.1"/>
    </source>
</evidence>
<dbReference type="EMBL" id="DAAHFA010000016">
    <property type="protein sequence ID" value="HAB5842023.1"/>
    <property type="molecule type" value="Genomic_DNA"/>
</dbReference>
<evidence type="ECO:0000313" key="19">
    <source>
        <dbReference type="EMBL" id="HAB5479186.1"/>
    </source>
</evidence>
<dbReference type="EMBL" id="DAAQZS010000030">
    <property type="protein sequence ID" value="HAE1476334.1"/>
    <property type="molecule type" value="Genomic_DNA"/>
</dbReference>
<dbReference type="EMBL" id="DAAGQE010000019">
    <property type="protein sequence ID" value="HAB4100587.1"/>
    <property type="molecule type" value="Genomic_DNA"/>
</dbReference>